<organism evidence="1">
    <name type="scientific">invertebrate metagenome</name>
    <dbReference type="NCBI Taxonomy" id="1711999"/>
    <lineage>
        <taxon>unclassified sequences</taxon>
        <taxon>metagenomes</taxon>
        <taxon>organismal metagenomes</taxon>
    </lineage>
</organism>
<protein>
    <submittedName>
        <fullName evidence="1">Uncharacterized protein</fullName>
    </submittedName>
</protein>
<reference evidence="1" key="1">
    <citation type="journal article" date="2017" name="Appl. Environ. Microbiol.">
        <title>Molecular characterization of an Endozoicomonas-like organism causing infection in king scallop Pecten maximus L.</title>
        <authorList>
            <person name="Cano I."/>
            <person name="van Aerle R."/>
            <person name="Ross S."/>
            <person name="Verner-Jeffreys D.W."/>
            <person name="Paley R.K."/>
            <person name="Rimmer G."/>
            <person name="Ryder D."/>
            <person name="Hooper P."/>
            <person name="Stone D."/>
            <person name="Feist S.W."/>
        </authorList>
    </citation>
    <scope>NUCLEOTIDE SEQUENCE</scope>
</reference>
<accession>A0A2H9T457</accession>
<name>A0A2H9T457_9ZZZZ</name>
<gene>
    <name evidence="1" type="ORF">CI610_03056</name>
</gene>
<proteinExistence type="predicted"/>
<comment type="caution">
    <text evidence="1">The sequence shown here is derived from an EMBL/GenBank/DDBJ whole genome shotgun (WGS) entry which is preliminary data.</text>
</comment>
<evidence type="ECO:0000313" key="1">
    <source>
        <dbReference type="EMBL" id="PJE78015.1"/>
    </source>
</evidence>
<sequence>MYAKSHPHRNKVQKKYGKKVLKKHRKSMLFLTQFGTDIPTRFQIESKKVL</sequence>
<dbReference type="EMBL" id="NSIT01000293">
    <property type="protein sequence ID" value="PJE78015.1"/>
    <property type="molecule type" value="Genomic_DNA"/>
</dbReference>
<dbReference type="AlphaFoldDB" id="A0A2H9T457"/>